<dbReference type="GO" id="GO:0030246">
    <property type="term" value="F:carbohydrate binding"/>
    <property type="evidence" value="ECO:0007669"/>
    <property type="project" value="UniProtKB-KW"/>
</dbReference>
<feature type="compositionally biased region" description="Pro residues" evidence="1">
    <location>
        <begin position="346"/>
        <end position="356"/>
    </location>
</feature>
<feature type="domain" description="Ricin B lectin" evidence="2">
    <location>
        <begin position="413"/>
        <end position="538"/>
    </location>
</feature>
<dbReference type="SUPFAM" id="SSF53955">
    <property type="entry name" value="Lysozyme-like"/>
    <property type="match status" value="2"/>
</dbReference>
<proteinExistence type="predicted"/>
<protein>
    <submittedName>
        <fullName evidence="3">Ricin-type beta-trefoil lectin domain-containing protein</fullName>
    </submittedName>
</protein>
<evidence type="ECO:0000313" key="4">
    <source>
        <dbReference type="Proteomes" id="UP000198937"/>
    </source>
</evidence>
<keyword evidence="4" id="KW-1185">Reference proteome</keyword>
<dbReference type="SMART" id="SM00458">
    <property type="entry name" value="RICIN"/>
    <property type="match status" value="1"/>
</dbReference>
<name>A0A1C6V335_9ACTN</name>
<dbReference type="STRING" id="683228.GA0070617_4466"/>
<dbReference type="AlphaFoldDB" id="A0A1C6V335"/>
<dbReference type="SUPFAM" id="SSF50370">
    <property type="entry name" value="Ricin B-like lectins"/>
    <property type="match status" value="1"/>
</dbReference>
<dbReference type="Gene3D" id="2.80.10.50">
    <property type="match status" value="1"/>
</dbReference>
<feature type="region of interest" description="Disordered" evidence="1">
    <location>
        <begin position="331"/>
        <end position="412"/>
    </location>
</feature>
<sequence>MPRRAAAGAVGGLAVVSMVVAAIGWGVASAQDDDLTGRTVSDEHLTTIQAAARACPALSPARLAGQLMAESGLDPMANETASGGKGIAGLDSDKWKRWAPWPNAERSDSAANIFALAHQMCDLSGQVRVSEIAGDGWRLSLAAFHTGIDKVRDAKGVPSDALGYVDQASGYAGYYGKLVAFGGSGEPRPRTDRQQPKAVPAEYTKLIVKAGSVCELVPPAAVAAQLMALSEFDVNMLGPNGERGIAQFRPEVWQEHGPKDVSAWDPRVAIPAVGTAMCALQKELAGLEGDPYLVALAAYRNGPTAVRQTGGNLDAETQSFARTVREHTEFYTLDGRLKLPASANPEPSPTPKPKPAPTETESESPTPAPTPDPVKNEETEEAPKPETPADDETTAAAPKPNAPEAEPPARPSNMRQIQLRDGWLCLSAGTGGDGTPVTMQKCREDKSQWWDFRSDGTVRANSLCLDVAWAEKKDGTAVQVAKCNGTGAQKWERITHGGKRVLFNRYSDRCLDRVTNKVGSSMNIWICVGNAEQEIYTR</sequence>
<keyword evidence="3" id="KW-0430">Lectin</keyword>
<dbReference type="InterPro" id="IPR023346">
    <property type="entry name" value="Lysozyme-like_dom_sf"/>
</dbReference>
<dbReference type="Gene3D" id="1.10.530.10">
    <property type="match status" value="2"/>
</dbReference>
<feature type="compositionally biased region" description="Basic and acidic residues" evidence="1">
    <location>
        <begin position="374"/>
        <end position="384"/>
    </location>
</feature>
<dbReference type="Proteomes" id="UP000198937">
    <property type="component" value="Unassembled WGS sequence"/>
</dbReference>
<organism evidence="3 4">
    <name type="scientific">Micromonospora yangpuensis</name>
    <dbReference type="NCBI Taxonomy" id="683228"/>
    <lineage>
        <taxon>Bacteria</taxon>
        <taxon>Bacillati</taxon>
        <taxon>Actinomycetota</taxon>
        <taxon>Actinomycetes</taxon>
        <taxon>Micromonosporales</taxon>
        <taxon>Micromonosporaceae</taxon>
        <taxon>Micromonospora</taxon>
    </lineage>
</organism>
<reference evidence="3 4" key="1">
    <citation type="submission" date="2016-06" db="EMBL/GenBank/DDBJ databases">
        <authorList>
            <person name="Kjaerup R.B."/>
            <person name="Dalgaard T.S."/>
            <person name="Juul-Madsen H.R."/>
        </authorList>
    </citation>
    <scope>NUCLEOTIDE SEQUENCE [LARGE SCALE GENOMIC DNA]</scope>
    <source>
        <strain evidence="3 4">DSM 45577</strain>
    </source>
</reference>
<dbReference type="PROSITE" id="PS50231">
    <property type="entry name" value="RICIN_B_LECTIN"/>
    <property type="match status" value="1"/>
</dbReference>
<dbReference type="RefSeq" id="WP_229688459.1">
    <property type="nucleotide sequence ID" value="NZ_BMMJ01000008.1"/>
</dbReference>
<dbReference type="InterPro" id="IPR000772">
    <property type="entry name" value="Ricin_B_lectin"/>
</dbReference>
<evidence type="ECO:0000259" key="2">
    <source>
        <dbReference type="SMART" id="SM00458"/>
    </source>
</evidence>
<gene>
    <name evidence="3" type="ORF">GA0070617_4466</name>
</gene>
<dbReference type="Pfam" id="PF00652">
    <property type="entry name" value="Ricin_B_lectin"/>
    <property type="match status" value="1"/>
</dbReference>
<accession>A0A1C6V335</accession>
<dbReference type="InterPro" id="IPR035992">
    <property type="entry name" value="Ricin_B-like_lectins"/>
</dbReference>
<dbReference type="EMBL" id="FMIA01000002">
    <property type="protein sequence ID" value="SCL60761.1"/>
    <property type="molecule type" value="Genomic_DNA"/>
</dbReference>
<feature type="compositionally biased region" description="Low complexity" evidence="1">
    <location>
        <begin position="394"/>
        <end position="404"/>
    </location>
</feature>
<evidence type="ECO:0000313" key="3">
    <source>
        <dbReference type="EMBL" id="SCL60761.1"/>
    </source>
</evidence>
<evidence type="ECO:0000256" key="1">
    <source>
        <dbReference type="SAM" id="MobiDB-lite"/>
    </source>
</evidence>